<dbReference type="PROSITE" id="PS51257">
    <property type="entry name" value="PROKAR_LIPOPROTEIN"/>
    <property type="match status" value="1"/>
</dbReference>
<dbReference type="EMBL" id="JAUOPJ010000001">
    <property type="protein sequence ID" value="MDO6455664.1"/>
    <property type="molecule type" value="Genomic_DNA"/>
</dbReference>
<dbReference type="RefSeq" id="WP_066608063.1">
    <property type="nucleotide sequence ID" value="NZ_FORY01000003.1"/>
</dbReference>
<dbReference type="Proteomes" id="UP000183299">
    <property type="component" value="Unassembled WGS sequence"/>
</dbReference>
<protein>
    <submittedName>
        <fullName evidence="3">Uncharacterized protein</fullName>
    </submittedName>
</protein>
<accession>A0A1I3QBU1</accession>
<dbReference type="GeneID" id="98664387"/>
<dbReference type="AlphaFoldDB" id="A0A1I3QBU1"/>
<dbReference type="Proteomes" id="UP001169823">
    <property type="component" value="Unassembled WGS sequence"/>
</dbReference>
<reference evidence="3 4" key="1">
    <citation type="submission" date="2016-10" db="EMBL/GenBank/DDBJ databases">
        <authorList>
            <person name="de Groot N.N."/>
        </authorList>
    </citation>
    <scope>NUCLEOTIDE SEQUENCE [LARGE SCALE GENOMIC DNA]</scope>
    <source>
        <strain evidence="3 4">CGMCC 1.8891</strain>
    </source>
</reference>
<evidence type="ECO:0000313" key="4">
    <source>
        <dbReference type="Proteomes" id="UP000183299"/>
    </source>
</evidence>
<keyword evidence="4" id="KW-1185">Reference proteome</keyword>
<reference evidence="2" key="2">
    <citation type="submission" date="2023-07" db="EMBL/GenBank/DDBJ databases">
        <title>Genome content predicts the carbon catabolic preferences of heterotrophic bacteria.</title>
        <authorList>
            <person name="Gralka M."/>
        </authorList>
    </citation>
    <scope>NUCLEOTIDE SEQUENCE</scope>
    <source>
        <strain evidence="2">I2M02</strain>
    </source>
</reference>
<feature type="signal peptide" evidence="1">
    <location>
        <begin position="1"/>
        <end position="30"/>
    </location>
</feature>
<name>A0A1I3QBU1_9RHOB</name>
<gene>
    <name evidence="2" type="ORF">Q4494_01115</name>
    <name evidence="3" type="ORF">SAMN04488138_103290</name>
</gene>
<keyword evidence="1" id="KW-0732">Signal</keyword>
<proteinExistence type="predicted"/>
<dbReference type="STRING" id="576117.SAMN04488138_103290"/>
<sequence>MKRFGKWLRNALAALVATWGLAGCMSSADAVDVSSGGFDFAVETSGTTATARNYHTGRLNVAELQDAARAAIETASGCAVRTLVKRDEINTFDATLDCAG</sequence>
<evidence type="ECO:0000313" key="3">
    <source>
        <dbReference type="EMBL" id="SFJ31049.1"/>
    </source>
</evidence>
<organism evidence="3 4">
    <name type="scientific">Celeribacter halophilus</name>
    <dbReference type="NCBI Taxonomy" id="576117"/>
    <lineage>
        <taxon>Bacteria</taxon>
        <taxon>Pseudomonadati</taxon>
        <taxon>Pseudomonadota</taxon>
        <taxon>Alphaproteobacteria</taxon>
        <taxon>Rhodobacterales</taxon>
        <taxon>Roseobacteraceae</taxon>
        <taxon>Celeribacter</taxon>
    </lineage>
</organism>
<dbReference type="EMBL" id="FORY01000003">
    <property type="protein sequence ID" value="SFJ31049.1"/>
    <property type="molecule type" value="Genomic_DNA"/>
</dbReference>
<feature type="chain" id="PRO_5010285967" evidence="1">
    <location>
        <begin position="31"/>
        <end position="100"/>
    </location>
</feature>
<evidence type="ECO:0000313" key="2">
    <source>
        <dbReference type="EMBL" id="MDO6455664.1"/>
    </source>
</evidence>
<dbReference type="OrthoDB" id="7875338at2"/>
<evidence type="ECO:0000256" key="1">
    <source>
        <dbReference type="SAM" id="SignalP"/>
    </source>
</evidence>